<comment type="caution">
    <text evidence="1">The sequence shown here is derived from an EMBL/GenBank/DDBJ whole genome shotgun (WGS) entry which is preliminary data.</text>
</comment>
<feature type="non-terminal residue" evidence="1">
    <location>
        <position position="1"/>
    </location>
</feature>
<protein>
    <submittedName>
        <fullName evidence="1">Uncharacterized protein</fullName>
    </submittedName>
</protein>
<accession>A0ABN9HSU7</accession>
<keyword evidence="2" id="KW-1185">Reference proteome</keyword>
<dbReference type="Proteomes" id="UP001162483">
    <property type="component" value="Unassembled WGS sequence"/>
</dbReference>
<name>A0ABN9HSU7_9NEOB</name>
<gene>
    <name evidence="1" type="ORF">SPARVUS_LOCUS16521499</name>
</gene>
<proteinExistence type="predicted"/>
<evidence type="ECO:0000313" key="1">
    <source>
        <dbReference type="EMBL" id="CAI9623751.1"/>
    </source>
</evidence>
<reference evidence="1" key="1">
    <citation type="submission" date="2023-05" db="EMBL/GenBank/DDBJ databases">
        <authorList>
            <person name="Stuckert A."/>
        </authorList>
    </citation>
    <scope>NUCLEOTIDE SEQUENCE</scope>
</reference>
<dbReference type="EMBL" id="CATNWA010021748">
    <property type="protein sequence ID" value="CAI9623751.1"/>
    <property type="molecule type" value="Genomic_DNA"/>
</dbReference>
<evidence type="ECO:0000313" key="2">
    <source>
        <dbReference type="Proteomes" id="UP001162483"/>
    </source>
</evidence>
<sequence>NHFKSDTFTPFQSRPIFSFQCYHTLNDNSGVMQHCTHMKFLAFAI</sequence>
<organism evidence="1 2">
    <name type="scientific">Staurois parvus</name>
    <dbReference type="NCBI Taxonomy" id="386267"/>
    <lineage>
        <taxon>Eukaryota</taxon>
        <taxon>Metazoa</taxon>
        <taxon>Chordata</taxon>
        <taxon>Craniata</taxon>
        <taxon>Vertebrata</taxon>
        <taxon>Euteleostomi</taxon>
        <taxon>Amphibia</taxon>
        <taxon>Batrachia</taxon>
        <taxon>Anura</taxon>
        <taxon>Neobatrachia</taxon>
        <taxon>Ranoidea</taxon>
        <taxon>Ranidae</taxon>
        <taxon>Staurois</taxon>
    </lineage>
</organism>